<accession>A0ACB7PFE2</accession>
<dbReference type="EMBL" id="JAGIZQ010000003">
    <property type="protein sequence ID" value="KAH6637027.1"/>
    <property type="molecule type" value="Genomic_DNA"/>
</dbReference>
<keyword evidence="2" id="KW-1185">Reference proteome</keyword>
<reference evidence="1 2" key="1">
    <citation type="journal article" date="2021" name="Nat. Commun.">
        <title>Genetic determinants of endophytism in the Arabidopsis root mycobiome.</title>
        <authorList>
            <person name="Mesny F."/>
            <person name="Miyauchi S."/>
            <person name="Thiergart T."/>
            <person name="Pickel B."/>
            <person name="Atanasova L."/>
            <person name="Karlsson M."/>
            <person name="Huettel B."/>
            <person name="Barry K.W."/>
            <person name="Haridas S."/>
            <person name="Chen C."/>
            <person name="Bauer D."/>
            <person name="Andreopoulos W."/>
            <person name="Pangilinan J."/>
            <person name="LaButti K."/>
            <person name="Riley R."/>
            <person name="Lipzen A."/>
            <person name="Clum A."/>
            <person name="Drula E."/>
            <person name="Henrissat B."/>
            <person name="Kohler A."/>
            <person name="Grigoriev I.V."/>
            <person name="Martin F.M."/>
            <person name="Hacquard S."/>
        </authorList>
    </citation>
    <scope>NUCLEOTIDE SEQUENCE [LARGE SCALE GENOMIC DNA]</scope>
    <source>
        <strain evidence="1 2">MPI-SDFR-AT-0079</strain>
    </source>
</reference>
<evidence type="ECO:0000313" key="1">
    <source>
        <dbReference type="EMBL" id="KAH6637027.1"/>
    </source>
</evidence>
<evidence type="ECO:0000313" key="2">
    <source>
        <dbReference type="Proteomes" id="UP000724584"/>
    </source>
</evidence>
<organism evidence="1 2">
    <name type="scientific">Chaetomium tenue</name>
    <dbReference type="NCBI Taxonomy" id="1854479"/>
    <lineage>
        <taxon>Eukaryota</taxon>
        <taxon>Fungi</taxon>
        <taxon>Dikarya</taxon>
        <taxon>Ascomycota</taxon>
        <taxon>Pezizomycotina</taxon>
        <taxon>Sordariomycetes</taxon>
        <taxon>Sordariomycetidae</taxon>
        <taxon>Sordariales</taxon>
        <taxon>Chaetomiaceae</taxon>
        <taxon>Chaetomium</taxon>
    </lineage>
</organism>
<name>A0ACB7PFE2_9PEZI</name>
<proteinExistence type="predicted"/>
<gene>
    <name evidence="1" type="ORF">F5144DRAFT_601717</name>
</gene>
<dbReference type="Proteomes" id="UP000724584">
    <property type="component" value="Unassembled WGS sequence"/>
</dbReference>
<comment type="caution">
    <text evidence="1">The sequence shown here is derived from an EMBL/GenBank/DDBJ whole genome shotgun (WGS) entry which is preliminary data.</text>
</comment>
<sequence length="1063" mass="117607">MRLPGLLKAIAPQTHINTLDSGPSVPPGPLQTPNTFQPTDEAPPPKRQKIRSDTRRRSPIEDITDIDQDAVSWTERHGSQTSLAHSVSPGIPEYQVVQESTKGTGRSHRRSRRPQTNHPSAMPAMTSQASRVRISRQDPIADDFDVLIPAQKPALREQRTARLISVNATRDPADACILSKPTRPGLSPRSKKRLNHEIVDDQDELAGGTSGREPPAASERQAIEGSPKNKSPSLSRRGDMKSTKWADNRGDHIPPGVDVIAAVCQPNFRFVASNGQNNCFLRPTDGAELRVFTHESLPAEPYQWLKITGKANTLFYHPDSNLIKLNQSMDQTSIRIGGLMVIKLRSNADALWVVDWVREHLTVRVALEEEKNKLASSYEKLHTDVAHSRSQASNRRLPDGTPVRLTQANEASPRANAALTESAPASSRTPIRHQMQVSAQHTETPLPPFGTASEHAPVASRSLRTRDIFQQGPTLGTPRVSTVRRWSDENRDWAQGWDMPLIRRRTTVDKEDIPRLDEGQCLNDNLIGYGLRYLFDVFGARNKDLHKRVYLHNSFFYEKLKAGRGAINYDGVKNWTTKVDLLSFDYIIVPVNEHYHWWVAIICNPGKLDPASRRASGDTRDPAQVMEGKVNGAASDVEMTGVTEKRPPRSPRDKTDMVKSDLVDLVSDDKNVSIDLTSTFRAKQTKKAKAGARTYSPDDPRIITLDSLGSTHPQAISHLRKYLLAEFEDKRKTVITDPPTTLGMKAVNIPEQNNLCDCGVYLLGYIQEFVKDPDQFIRTLLQKESPDWKFDPSDLRNLWRETIFEERKQHLKPQRGLKPKLEASAATSPPKSSVEPSRHPSRDNSTEDTKDTDTLNGKLGNETNSSGHFVPNSNSGSPMNVDTPQVDGPSTEPTRCATQPTRTSGSEQPQVSEMVRAPLSPRPPVSQQDNLDEAIVPIPTVEGDPVFLTIEAPDAEELPGPPSPSRNDPLLLSPLSSTSPSGPAEDGETTAEVLPASFHSPNTAKSRARQGRPAPSSPASVRRRRAAKARPKHTTSHFVVDEGPIVMSADLVRNSDPIDLTDD</sequence>
<protein>
    <submittedName>
        <fullName evidence="1">Uncharacterized protein</fullName>
    </submittedName>
</protein>